<comment type="caution">
    <text evidence="11">The sequence shown here is derived from an EMBL/GenBank/DDBJ whole genome shotgun (WGS) entry which is preliminary data.</text>
</comment>
<dbReference type="GO" id="GO:0051607">
    <property type="term" value="P:defense response to virus"/>
    <property type="evidence" value="ECO:0007669"/>
    <property type="project" value="UniProtKB-KW"/>
</dbReference>
<dbReference type="NCBIfam" id="TIGR01596">
    <property type="entry name" value="cas3_HD"/>
    <property type="match status" value="1"/>
</dbReference>
<evidence type="ECO:0000256" key="4">
    <source>
        <dbReference type="ARBA" id="ARBA00022741"/>
    </source>
</evidence>
<dbReference type="SUPFAM" id="SSF52540">
    <property type="entry name" value="P-loop containing nucleoside triphosphate hydrolases"/>
    <property type="match status" value="1"/>
</dbReference>
<dbReference type="PROSITE" id="PS51192">
    <property type="entry name" value="HELICASE_ATP_BIND_1"/>
    <property type="match status" value="1"/>
</dbReference>
<keyword evidence="11" id="KW-0255">Endonuclease</keyword>
<evidence type="ECO:0000259" key="9">
    <source>
        <dbReference type="PROSITE" id="PS51192"/>
    </source>
</evidence>
<dbReference type="AlphaFoldDB" id="A0A4R4D5X4"/>
<dbReference type="GO" id="GO:0046872">
    <property type="term" value="F:metal ion binding"/>
    <property type="evidence" value="ECO:0007669"/>
    <property type="project" value="UniProtKB-KW"/>
</dbReference>
<evidence type="ECO:0000313" key="11">
    <source>
        <dbReference type="EMBL" id="TCZ53904.1"/>
    </source>
</evidence>
<dbReference type="InterPro" id="IPR006483">
    <property type="entry name" value="CRISPR-assoc_Cas3_HD"/>
</dbReference>
<dbReference type="GO" id="GO:0004519">
    <property type="term" value="F:endonuclease activity"/>
    <property type="evidence" value="ECO:0007669"/>
    <property type="project" value="UniProtKB-KW"/>
</dbReference>
<dbReference type="Gene3D" id="1.10.3210.30">
    <property type="match status" value="1"/>
</dbReference>
<dbReference type="SMART" id="SM00487">
    <property type="entry name" value="DEXDc"/>
    <property type="match status" value="1"/>
</dbReference>
<dbReference type="GO" id="GO:0003676">
    <property type="term" value="F:nucleic acid binding"/>
    <property type="evidence" value="ECO:0007669"/>
    <property type="project" value="InterPro"/>
</dbReference>
<comment type="similarity">
    <text evidence="1">In the N-terminal section; belongs to the CRISPR-associated nuclease Cas3-HD family.</text>
</comment>
<evidence type="ECO:0000256" key="7">
    <source>
        <dbReference type="ARBA" id="ARBA00022840"/>
    </source>
</evidence>
<keyword evidence="6" id="KW-0347">Helicase</keyword>
<dbReference type="RefSeq" id="WP_132296043.1">
    <property type="nucleotide sequence ID" value="NZ_SKBM01000036.1"/>
</dbReference>
<dbReference type="InterPro" id="IPR027417">
    <property type="entry name" value="P-loop_NTPase"/>
</dbReference>
<keyword evidence="11" id="KW-0540">Nuclease</keyword>
<dbReference type="Gene3D" id="3.40.50.300">
    <property type="entry name" value="P-loop containing nucleotide triphosphate hydrolases"/>
    <property type="match status" value="2"/>
</dbReference>
<keyword evidence="4" id="KW-0547">Nucleotide-binding</keyword>
<evidence type="ECO:0000256" key="6">
    <source>
        <dbReference type="ARBA" id="ARBA00022806"/>
    </source>
</evidence>
<evidence type="ECO:0000256" key="1">
    <source>
        <dbReference type="ARBA" id="ARBA00006847"/>
    </source>
</evidence>
<evidence type="ECO:0000256" key="2">
    <source>
        <dbReference type="ARBA" id="ARBA00009046"/>
    </source>
</evidence>
<dbReference type="InterPro" id="IPR038257">
    <property type="entry name" value="CRISPR-assoc_Cas3_HD_sf"/>
</dbReference>
<evidence type="ECO:0000256" key="5">
    <source>
        <dbReference type="ARBA" id="ARBA00022801"/>
    </source>
</evidence>
<dbReference type="SUPFAM" id="SSF109604">
    <property type="entry name" value="HD-domain/PDEase-like"/>
    <property type="match status" value="1"/>
</dbReference>
<dbReference type="GO" id="GO:0004386">
    <property type="term" value="F:helicase activity"/>
    <property type="evidence" value="ECO:0007669"/>
    <property type="project" value="UniProtKB-KW"/>
</dbReference>
<keyword evidence="5" id="KW-0378">Hydrolase</keyword>
<dbReference type="InterPro" id="IPR006674">
    <property type="entry name" value="HD_domain"/>
</dbReference>
<organism evidence="11 12">
    <name type="scientific">Roseicella aquatilis</name>
    <dbReference type="NCBI Taxonomy" id="2527868"/>
    <lineage>
        <taxon>Bacteria</taxon>
        <taxon>Pseudomonadati</taxon>
        <taxon>Pseudomonadota</taxon>
        <taxon>Alphaproteobacteria</taxon>
        <taxon>Acetobacterales</taxon>
        <taxon>Roseomonadaceae</taxon>
        <taxon>Roseicella</taxon>
    </lineage>
</organism>
<evidence type="ECO:0000313" key="12">
    <source>
        <dbReference type="Proteomes" id="UP000295023"/>
    </source>
</evidence>
<dbReference type="InterPro" id="IPR011545">
    <property type="entry name" value="DEAD/DEAH_box_helicase_dom"/>
</dbReference>
<evidence type="ECO:0000256" key="8">
    <source>
        <dbReference type="ARBA" id="ARBA00023118"/>
    </source>
</evidence>
<proteinExistence type="inferred from homology"/>
<name>A0A4R4D5X4_9PROT</name>
<feature type="domain" description="Helicase ATP-binding" evidence="9">
    <location>
        <begin position="232"/>
        <end position="425"/>
    </location>
</feature>
<dbReference type="GO" id="GO:0016787">
    <property type="term" value="F:hydrolase activity"/>
    <property type="evidence" value="ECO:0007669"/>
    <property type="project" value="UniProtKB-KW"/>
</dbReference>
<protein>
    <submittedName>
        <fullName evidence="11">CRISPR-associated endonuclease Cas3</fullName>
    </submittedName>
</protein>
<evidence type="ECO:0000259" key="10">
    <source>
        <dbReference type="PROSITE" id="PS51643"/>
    </source>
</evidence>
<dbReference type="Pfam" id="PF00270">
    <property type="entry name" value="DEAD"/>
    <property type="match status" value="1"/>
</dbReference>
<sequence length="752" mass="81689">MYAHSLRGAPAEAWEPLSAHLSAVASLAADFAAAFGWPEAARAAGLLHDIGKVSGAYQAYIATPRSEGTGVKGPDHSTAGARAAIAAFGPKLGRMLACAIAGHHAGLGNGEDLDRRLGPDHRIEPCAGWQAQTGPLPPPALLRPTGNFVPSRQRGFSEAFLTRMLFSCLVDADFLATEAFYEAAEGRAAHRGGHASIETLRDRLRTHMAGLRSDAEEGVNALRAQVLEYAVDRAALPSGLFTLTVPTGGGKTLASLSFALEHAARHRLRRVVYVIPFTSIIEQTAAVFREALSTEEDVLEHHANFDWPEERRGAGAAEEGPDGLAKLRRAAENWDVPVVVTTAVQFFESLFANRPSRCRKLHNLAGSVIVLDEAQTLPLPLLRPCMAALDELARNYHASVVLCTATQPALRRVDGFEDGFEIDDGRELAPEPKALYAALKRVRVEVLPGPVEDATVATRFAGQPQMLCIVNSRAHARALFEAIRHLPGAIHLSTLMVPRHRREVLAELRRRLRDGQPVRIVSTSLIEAGVDIDLPEVWRAAAGLDSIAQAAGRCNRNGKLAVGRVVVFEPATAKPPRALEAFWQATRPVLRGHDDLLGLDAVRTYFQELYWQKGSEALDALELDGRRGVLSAIAERAGDLRFPFRNLAEAFRLIDDVMEPVVVPWDEEAARLLQEIGAAERSLARHLRKLQQYTVSIPRQARDTWLRLGALRAVHPALGEGLLAFEDAAHYRAETGLDLGALGLRAAESNVL</sequence>
<comment type="similarity">
    <text evidence="2">In the central section; belongs to the CRISPR-associated helicase Cas3 family.</text>
</comment>
<evidence type="ECO:0000256" key="3">
    <source>
        <dbReference type="ARBA" id="ARBA00022723"/>
    </source>
</evidence>
<gene>
    <name evidence="11" type="ORF">EXY23_24165</name>
</gene>
<dbReference type="InterPro" id="IPR054712">
    <property type="entry name" value="Cas3-like_dom"/>
</dbReference>
<keyword evidence="8" id="KW-0051">Antiviral defense</keyword>
<dbReference type="CDD" id="cd09641">
    <property type="entry name" value="Cas3''_I"/>
    <property type="match status" value="1"/>
</dbReference>
<keyword evidence="7" id="KW-0067">ATP-binding</keyword>
<dbReference type="CDD" id="cd17930">
    <property type="entry name" value="DEXHc_cas3"/>
    <property type="match status" value="1"/>
</dbReference>
<dbReference type="Proteomes" id="UP000295023">
    <property type="component" value="Unassembled WGS sequence"/>
</dbReference>
<dbReference type="GO" id="GO:0005524">
    <property type="term" value="F:ATP binding"/>
    <property type="evidence" value="ECO:0007669"/>
    <property type="project" value="UniProtKB-KW"/>
</dbReference>
<dbReference type="OrthoDB" id="9810236at2"/>
<keyword evidence="12" id="KW-1185">Reference proteome</keyword>
<accession>A0A4R4D5X4</accession>
<dbReference type="Pfam" id="PF22590">
    <property type="entry name" value="Cas3-like_C_2"/>
    <property type="match status" value="1"/>
</dbReference>
<keyword evidence="3" id="KW-0479">Metal-binding</keyword>
<feature type="domain" description="HD Cas3-type" evidence="10">
    <location>
        <begin position="10"/>
        <end position="175"/>
    </location>
</feature>
<dbReference type="InterPro" id="IPR014001">
    <property type="entry name" value="Helicase_ATP-bd"/>
</dbReference>
<reference evidence="11 12" key="1">
    <citation type="submission" date="2019-03" db="EMBL/GenBank/DDBJ databases">
        <title>Paracraurococcus aquatilis NE82 genome sequence.</title>
        <authorList>
            <person name="Zhao Y."/>
            <person name="Du Z."/>
        </authorList>
    </citation>
    <scope>NUCLEOTIDE SEQUENCE [LARGE SCALE GENOMIC DNA]</scope>
    <source>
        <strain evidence="11 12">NE82</strain>
    </source>
</reference>
<dbReference type="Pfam" id="PF01966">
    <property type="entry name" value="HD"/>
    <property type="match status" value="1"/>
</dbReference>
<dbReference type="EMBL" id="SKBM01000036">
    <property type="protein sequence ID" value="TCZ53904.1"/>
    <property type="molecule type" value="Genomic_DNA"/>
</dbReference>
<dbReference type="PROSITE" id="PS51643">
    <property type="entry name" value="HD_CAS3"/>
    <property type="match status" value="1"/>
</dbReference>